<comment type="caution">
    <text evidence="6">Lacks conserved residue(s) required for the propagation of feature annotation.</text>
</comment>
<keyword evidence="4 6" id="KW-1133">Transmembrane helix</keyword>
<dbReference type="GO" id="GO:0033617">
    <property type="term" value="P:mitochondrial respiratory chain complex IV assembly"/>
    <property type="evidence" value="ECO:0007669"/>
    <property type="project" value="TreeGrafter"/>
</dbReference>
<organism evidence="8 9">
    <name type="scientific">Plakobranchus ocellatus</name>
    <dbReference type="NCBI Taxonomy" id="259542"/>
    <lineage>
        <taxon>Eukaryota</taxon>
        <taxon>Metazoa</taxon>
        <taxon>Spiralia</taxon>
        <taxon>Lophotrochozoa</taxon>
        <taxon>Mollusca</taxon>
        <taxon>Gastropoda</taxon>
        <taxon>Heterobranchia</taxon>
        <taxon>Euthyneura</taxon>
        <taxon>Panpulmonata</taxon>
        <taxon>Sacoglossa</taxon>
        <taxon>Placobranchoidea</taxon>
        <taxon>Plakobranchidae</taxon>
        <taxon>Plakobranchus</taxon>
    </lineage>
</organism>
<dbReference type="InterPro" id="IPR002994">
    <property type="entry name" value="Surf1/Shy1"/>
</dbReference>
<keyword evidence="5 6" id="KW-0472">Membrane</keyword>
<evidence type="ECO:0000256" key="4">
    <source>
        <dbReference type="ARBA" id="ARBA00022989"/>
    </source>
</evidence>
<keyword evidence="3 6" id="KW-0812">Transmembrane</keyword>
<keyword evidence="6" id="KW-0496">Mitochondrion</keyword>
<feature type="transmembrane region" description="Helical" evidence="6">
    <location>
        <begin position="260"/>
        <end position="278"/>
    </location>
</feature>
<evidence type="ECO:0000313" key="8">
    <source>
        <dbReference type="EMBL" id="GFO49554.1"/>
    </source>
</evidence>
<dbReference type="PROSITE" id="PS50895">
    <property type="entry name" value="SURF1"/>
    <property type="match status" value="1"/>
</dbReference>
<feature type="region of interest" description="Disordered" evidence="7">
    <location>
        <begin position="31"/>
        <end position="52"/>
    </location>
</feature>
<dbReference type="CDD" id="cd06662">
    <property type="entry name" value="SURF1"/>
    <property type="match status" value="1"/>
</dbReference>
<comment type="subcellular location">
    <subcellularLocation>
        <location evidence="1">Membrane</location>
    </subcellularLocation>
    <subcellularLocation>
        <location evidence="6">Mitochondrion inner membrane</location>
        <topology evidence="6">Multi-pass membrane protein</topology>
    </subcellularLocation>
</comment>
<feature type="compositionally biased region" description="Basic and acidic residues" evidence="7">
    <location>
        <begin position="32"/>
        <end position="46"/>
    </location>
</feature>
<keyword evidence="6" id="KW-0999">Mitochondrion inner membrane</keyword>
<accession>A0AAV4DZB3</accession>
<evidence type="ECO:0000256" key="3">
    <source>
        <dbReference type="ARBA" id="ARBA00022692"/>
    </source>
</evidence>
<evidence type="ECO:0000313" key="9">
    <source>
        <dbReference type="Proteomes" id="UP000735302"/>
    </source>
</evidence>
<dbReference type="GO" id="GO:0005743">
    <property type="term" value="C:mitochondrial inner membrane"/>
    <property type="evidence" value="ECO:0007669"/>
    <property type="project" value="UniProtKB-SubCell"/>
</dbReference>
<reference evidence="8 9" key="1">
    <citation type="journal article" date="2021" name="Elife">
        <title>Chloroplast acquisition without the gene transfer in kleptoplastic sea slugs, Plakobranchus ocellatus.</title>
        <authorList>
            <person name="Maeda T."/>
            <person name="Takahashi S."/>
            <person name="Yoshida T."/>
            <person name="Shimamura S."/>
            <person name="Takaki Y."/>
            <person name="Nagai Y."/>
            <person name="Toyoda A."/>
            <person name="Suzuki Y."/>
            <person name="Arimoto A."/>
            <person name="Ishii H."/>
            <person name="Satoh N."/>
            <person name="Nishiyama T."/>
            <person name="Hasebe M."/>
            <person name="Maruyama T."/>
            <person name="Minagawa J."/>
            <person name="Obokata J."/>
            <person name="Shigenobu S."/>
        </authorList>
    </citation>
    <scope>NUCLEOTIDE SEQUENCE [LARGE SCALE GENOMIC DNA]</scope>
</reference>
<keyword evidence="9" id="KW-1185">Reference proteome</keyword>
<comment type="function">
    <text evidence="6">Probably involved in the biogenesis of the COX complex.</text>
</comment>
<dbReference type="PANTHER" id="PTHR23427:SF2">
    <property type="entry name" value="SURFEIT LOCUS PROTEIN 1"/>
    <property type="match status" value="1"/>
</dbReference>
<proteinExistence type="inferred from homology"/>
<evidence type="ECO:0000256" key="5">
    <source>
        <dbReference type="ARBA" id="ARBA00023136"/>
    </source>
</evidence>
<dbReference type="InterPro" id="IPR045214">
    <property type="entry name" value="Surf1/Surf4"/>
</dbReference>
<protein>
    <recommendedName>
        <fullName evidence="6">SURF1-like protein</fullName>
    </recommendedName>
</protein>
<dbReference type="AlphaFoldDB" id="A0AAV4DZB3"/>
<dbReference type="PANTHER" id="PTHR23427">
    <property type="entry name" value="SURFEIT LOCUS PROTEIN"/>
    <property type="match status" value="1"/>
</dbReference>
<comment type="caution">
    <text evidence="8">The sequence shown here is derived from an EMBL/GenBank/DDBJ whole genome shotgun (WGS) entry which is preliminary data.</text>
</comment>
<dbReference type="Proteomes" id="UP000735302">
    <property type="component" value="Unassembled WGS sequence"/>
</dbReference>
<evidence type="ECO:0000256" key="1">
    <source>
        <dbReference type="ARBA" id="ARBA00004370"/>
    </source>
</evidence>
<name>A0AAV4DZB3_9GAST</name>
<sequence>MALSTHRRLHSFLLMCCSSFKRSGLRQFSKVAGEKPPRQMPREKPALRRRNPGGGGYPLLIIPLTTFGLGTWQIQRRQWKLNLIQELEDKMLAPPVPLPENLDDLKQMEYRRVVVKGTFDHSKELFIGPRTNTNEPETMGSARATSVGVHVVTPFKLSDRNETILVNRGHVPFVARPPELRREGQVEGEVELVGVVRLSERKNLFGNDPLKDGYWLSRDVEDMADIAETAPVFIDADLKSTVKGGPHGGQTRVQLRNEHLTYIITWYVLTILTLWVWFRNYRSVKPHASVVDFIKREHRKL</sequence>
<evidence type="ECO:0000256" key="2">
    <source>
        <dbReference type="ARBA" id="ARBA00007165"/>
    </source>
</evidence>
<comment type="similarity">
    <text evidence="2 6">Belongs to the SURF1 family.</text>
</comment>
<evidence type="ECO:0000256" key="6">
    <source>
        <dbReference type="RuleBase" id="RU363076"/>
    </source>
</evidence>
<evidence type="ECO:0000256" key="7">
    <source>
        <dbReference type="SAM" id="MobiDB-lite"/>
    </source>
</evidence>
<dbReference type="Pfam" id="PF02104">
    <property type="entry name" value="SURF1"/>
    <property type="match status" value="1"/>
</dbReference>
<gene>
    <name evidence="8" type="ORF">PoB_007605900</name>
</gene>
<dbReference type="EMBL" id="BLXT01008494">
    <property type="protein sequence ID" value="GFO49554.1"/>
    <property type="molecule type" value="Genomic_DNA"/>
</dbReference>